<keyword evidence="8" id="KW-1185">Reference proteome</keyword>
<feature type="transmembrane region" description="Helical" evidence="6">
    <location>
        <begin position="164"/>
        <end position="182"/>
    </location>
</feature>
<comment type="similarity">
    <text evidence="2">Belongs to the TMEM86 family.</text>
</comment>
<dbReference type="PANTHER" id="PTHR31885">
    <property type="entry name" value="GH04784P"/>
    <property type="match status" value="1"/>
</dbReference>
<feature type="transmembrane region" description="Helical" evidence="6">
    <location>
        <begin position="139"/>
        <end position="157"/>
    </location>
</feature>
<evidence type="ECO:0000256" key="2">
    <source>
        <dbReference type="ARBA" id="ARBA00007375"/>
    </source>
</evidence>
<protein>
    <submittedName>
        <fullName evidence="7">Lysoplasmalogenase</fullName>
    </submittedName>
</protein>
<dbReference type="PANTHER" id="PTHR31885:SF6">
    <property type="entry name" value="GH04784P"/>
    <property type="match status" value="1"/>
</dbReference>
<gene>
    <name evidence="7" type="ORF">H4K34_02045</name>
</gene>
<reference evidence="7 8" key="1">
    <citation type="submission" date="2020-08" db="EMBL/GenBank/DDBJ databases">
        <title>Croceimicrobium hydrocarbonivorans gen. nov., sp. nov., a novel marine bacterium isolated from a bacterial consortium that degrades polyethylene terephthalate.</title>
        <authorList>
            <person name="Liu R."/>
        </authorList>
    </citation>
    <scope>NUCLEOTIDE SEQUENCE [LARGE SCALE GENOMIC DNA]</scope>
    <source>
        <strain evidence="7 8">A20-9</strain>
    </source>
</reference>
<evidence type="ECO:0000256" key="1">
    <source>
        <dbReference type="ARBA" id="ARBA00004141"/>
    </source>
</evidence>
<dbReference type="Proteomes" id="UP000516305">
    <property type="component" value="Chromosome"/>
</dbReference>
<evidence type="ECO:0000256" key="4">
    <source>
        <dbReference type="ARBA" id="ARBA00022989"/>
    </source>
</evidence>
<keyword evidence="4 6" id="KW-1133">Transmembrane helix</keyword>
<dbReference type="Pfam" id="PF07947">
    <property type="entry name" value="YhhN"/>
    <property type="match status" value="1"/>
</dbReference>
<proteinExistence type="inferred from homology"/>
<evidence type="ECO:0000256" key="6">
    <source>
        <dbReference type="SAM" id="Phobius"/>
    </source>
</evidence>
<sequence length="219" mass="24774">MKVRDFIKIYGAIMLFHLAVVYRGDEGQMLWLSKPLIVGTLLFFTFSKIREGKAFLMPLIPALVFSLFGDVALMFQQSPAFLIGMGAFALAHISYGYWYLKQGSGLKWQAFIIALLLSLGAMYLLLQLVVLPVELSIPIYAYFGLLSLHFILSAMAWQAQKISIWPLLGIALFIFSDWWIAWSKFGGGLDEHWHNRFIIMLTYGLAQGLILLGIIAKED</sequence>
<feature type="transmembrane region" description="Helical" evidence="6">
    <location>
        <begin position="81"/>
        <end position="100"/>
    </location>
</feature>
<dbReference type="InterPro" id="IPR012506">
    <property type="entry name" value="TMEM86B-like"/>
</dbReference>
<feature type="transmembrane region" description="Helical" evidence="6">
    <location>
        <begin position="112"/>
        <end position="133"/>
    </location>
</feature>
<feature type="transmembrane region" description="Helical" evidence="6">
    <location>
        <begin position="7"/>
        <end position="24"/>
    </location>
</feature>
<dbReference type="KEGG" id="chyd:H4K34_02045"/>
<name>A0A7H0VG00_9FLAO</name>
<evidence type="ECO:0000313" key="7">
    <source>
        <dbReference type="EMBL" id="QNR24648.1"/>
    </source>
</evidence>
<feature type="transmembrane region" description="Helical" evidence="6">
    <location>
        <begin position="54"/>
        <end position="75"/>
    </location>
</feature>
<organism evidence="7 8">
    <name type="scientific">Croceimicrobium hydrocarbonivorans</name>
    <dbReference type="NCBI Taxonomy" id="2761580"/>
    <lineage>
        <taxon>Bacteria</taxon>
        <taxon>Pseudomonadati</taxon>
        <taxon>Bacteroidota</taxon>
        <taxon>Flavobacteriia</taxon>
        <taxon>Flavobacteriales</taxon>
        <taxon>Owenweeksiaceae</taxon>
        <taxon>Croceimicrobium</taxon>
    </lineage>
</organism>
<dbReference type="EMBL" id="CP060139">
    <property type="protein sequence ID" value="QNR24648.1"/>
    <property type="molecule type" value="Genomic_DNA"/>
</dbReference>
<dbReference type="GO" id="GO:0016787">
    <property type="term" value="F:hydrolase activity"/>
    <property type="evidence" value="ECO:0007669"/>
    <property type="project" value="TreeGrafter"/>
</dbReference>
<keyword evidence="3 6" id="KW-0812">Transmembrane</keyword>
<evidence type="ECO:0000256" key="5">
    <source>
        <dbReference type="ARBA" id="ARBA00023136"/>
    </source>
</evidence>
<accession>A0A7H0VG00</accession>
<feature type="transmembrane region" description="Helical" evidence="6">
    <location>
        <begin position="197"/>
        <end position="216"/>
    </location>
</feature>
<dbReference type="RefSeq" id="WP_210759176.1">
    <property type="nucleotide sequence ID" value="NZ_CP060139.1"/>
</dbReference>
<feature type="transmembrane region" description="Helical" evidence="6">
    <location>
        <begin position="30"/>
        <end position="47"/>
    </location>
</feature>
<keyword evidence="5 6" id="KW-0472">Membrane</keyword>
<dbReference type="GO" id="GO:0016020">
    <property type="term" value="C:membrane"/>
    <property type="evidence" value="ECO:0007669"/>
    <property type="project" value="UniProtKB-SubCell"/>
</dbReference>
<evidence type="ECO:0000313" key="8">
    <source>
        <dbReference type="Proteomes" id="UP000516305"/>
    </source>
</evidence>
<dbReference type="AlphaFoldDB" id="A0A7H0VG00"/>
<evidence type="ECO:0000256" key="3">
    <source>
        <dbReference type="ARBA" id="ARBA00022692"/>
    </source>
</evidence>
<comment type="subcellular location">
    <subcellularLocation>
        <location evidence="1">Membrane</location>
        <topology evidence="1">Multi-pass membrane protein</topology>
    </subcellularLocation>
</comment>